<dbReference type="InterPro" id="IPR007009">
    <property type="entry name" value="Shq1_C"/>
</dbReference>
<dbReference type="FunFam" id="2.60.40.790:FF:000022">
    <property type="entry name" value="Protein SHQ1 homolog"/>
    <property type="match status" value="1"/>
</dbReference>
<dbReference type="Gene3D" id="2.60.40.790">
    <property type="match status" value="1"/>
</dbReference>
<comment type="similarity">
    <text evidence="3">Belongs to the SHQ1 family.</text>
</comment>
<dbReference type="Pfam" id="PF04925">
    <property type="entry name" value="SHQ1"/>
    <property type="match status" value="1"/>
</dbReference>
<dbReference type="Ensembl" id="ENSDCDT00010054163.1">
    <property type="protein sequence ID" value="ENSDCDP00010044076.1"/>
    <property type="gene ID" value="ENSDCDG00010027356.1"/>
</dbReference>
<dbReference type="GeneTree" id="ENSGT00390000007605"/>
<evidence type="ECO:0000256" key="5">
    <source>
        <dbReference type="ARBA" id="ARBA00022490"/>
    </source>
</evidence>
<reference evidence="9 10" key="1">
    <citation type="submission" date="2020-06" db="EMBL/GenBank/DDBJ databases">
        <authorList>
            <consortium name="Wellcome Sanger Institute Data Sharing"/>
        </authorList>
    </citation>
    <scope>NUCLEOTIDE SEQUENCE [LARGE SCALE GENOMIC DNA]</scope>
</reference>
<dbReference type="GO" id="GO:0005654">
    <property type="term" value="C:nucleoplasm"/>
    <property type="evidence" value="ECO:0007669"/>
    <property type="project" value="UniProtKB-SubCell"/>
</dbReference>
<evidence type="ECO:0000256" key="2">
    <source>
        <dbReference type="ARBA" id="ARBA00004642"/>
    </source>
</evidence>
<evidence type="ECO:0000256" key="6">
    <source>
        <dbReference type="ARBA" id="ARBA00023242"/>
    </source>
</evidence>
<name>A0A8C4G7C9_9TELE</name>
<evidence type="ECO:0000313" key="9">
    <source>
        <dbReference type="Ensembl" id="ENSDCDP00010054379.1"/>
    </source>
</evidence>
<dbReference type="GO" id="GO:0005829">
    <property type="term" value="C:cytosol"/>
    <property type="evidence" value="ECO:0007669"/>
    <property type="project" value="UniProtKB-SubCell"/>
</dbReference>
<feature type="domain" description="CS" evidence="7">
    <location>
        <begin position="1"/>
        <end position="89"/>
    </location>
</feature>
<dbReference type="InterPro" id="IPR007052">
    <property type="entry name" value="CS_dom"/>
</dbReference>
<evidence type="ECO:0000256" key="1">
    <source>
        <dbReference type="ARBA" id="ARBA00004514"/>
    </source>
</evidence>
<keyword evidence="5" id="KW-0963">Cytoplasm</keyword>
<dbReference type="Pfam" id="PF21413">
    <property type="entry name" value="SHQ1-like_CS"/>
    <property type="match status" value="1"/>
</dbReference>
<dbReference type="Ensembl" id="ENSDCDT00010064961.1">
    <property type="protein sequence ID" value="ENSDCDP00010054379.1"/>
    <property type="gene ID" value="ENSDCDG00010031442.1"/>
</dbReference>
<dbReference type="SUPFAM" id="SSF49764">
    <property type="entry name" value="HSP20-like chaperones"/>
    <property type="match status" value="1"/>
</dbReference>
<dbReference type="PROSITE" id="PS51203">
    <property type="entry name" value="CS"/>
    <property type="match status" value="1"/>
</dbReference>
<evidence type="ECO:0000313" key="10">
    <source>
        <dbReference type="Proteomes" id="UP000694580"/>
    </source>
</evidence>
<gene>
    <name evidence="8" type="primary">SHQ1</name>
</gene>
<dbReference type="PANTHER" id="PTHR12967:SF0">
    <property type="entry name" value="PROTEIN SHQ1 HOMOLOG"/>
    <property type="match status" value="1"/>
</dbReference>
<dbReference type="GO" id="GO:0051082">
    <property type="term" value="F:unfolded protein binding"/>
    <property type="evidence" value="ECO:0007669"/>
    <property type="project" value="TreeGrafter"/>
</dbReference>
<evidence type="ECO:0000256" key="3">
    <source>
        <dbReference type="ARBA" id="ARBA00005607"/>
    </source>
</evidence>
<sequence length="384" mass="44717">MITPVFELIQDPDFLVLTIRVPYARTSEFDIYIDGEDFKFYAKPYFLRLSLPGRIVEDGREKASFDIDKGIFTLRVAKEITGQHFEGLQMLTSLLAPKGSRSAKPLVEEVASKTAGDEVEDEEFDWQLEQHVYVESSEEELKGLQKYGFGNARSGVFCRLQEELNDVIDLKDPDRATLPMRRENRLASETSAFSQDHYLSDLFEDESIQNLLKFQPWWSELSQTHSQQSLSLVMFSEEEKEQMRKFTNRSYHLDKQSLHHVWLSLVDIILAYTYEVRTTEGEFNVESSWTIRKLSGTLSWLENYHSLQDVLVSFGRRALCYPLYRHFSLVTTAVQDAARIFQAGKSCILKCLLDIHRIFRENDPAYILNDLYMTDYCVWIQKAK</sequence>
<dbReference type="GO" id="GO:0000493">
    <property type="term" value="P:box H/ACA snoRNP assembly"/>
    <property type="evidence" value="ECO:0007669"/>
    <property type="project" value="InterPro"/>
</dbReference>
<dbReference type="Proteomes" id="UP000694580">
    <property type="component" value="Chromosome 12"/>
</dbReference>
<keyword evidence="6" id="KW-0539">Nucleus</keyword>
<dbReference type="InterPro" id="IPR048696">
    <property type="entry name" value="SHQ1-like_CS"/>
</dbReference>
<accession>A0A8C4G7C9</accession>
<reference evidence="8" key="2">
    <citation type="submission" date="2025-05" db="UniProtKB">
        <authorList>
            <consortium name="Ensembl"/>
        </authorList>
    </citation>
    <scope>IDENTIFICATION</scope>
</reference>
<dbReference type="AlphaFoldDB" id="A0A8C4G7C9"/>
<protein>
    <recommendedName>
        <fullName evidence="4">Protein SHQ1 homolog</fullName>
    </recommendedName>
</protein>
<dbReference type="InterPro" id="IPR008978">
    <property type="entry name" value="HSP20-like_chaperone"/>
</dbReference>
<comment type="subcellular location">
    <subcellularLocation>
        <location evidence="1">Cytoplasm</location>
        <location evidence="1">Cytosol</location>
    </subcellularLocation>
    <subcellularLocation>
        <location evidence="2">Nucleus</location>
        <location evidence="2">Nucleoplasm</location>
    </subcellularLocation>
</comment>
<keyword evidence="10" id="KW-1185">Reference proteome</keyword>
<evidence type="ECO:0000256" key="4">
    <source>
        <dbReference type="ARBA" id="ARBA00013750"/>
    </source>
</evidence>
<evidence type="ECO:0000259" key="7">
    <source>
        <dbReference type="PROSITE" id="PS51203"/>
    </source>
</evidence>
<dbReference type="InterPro" id="IPR039742">
    <property type="entry name" value="Shq1"/>
</dbReference>
<organism evidence="8 10">
    <name type="scientific">Denticeps clupeoides</name>
    <name type="common">denticle herring</name>
    <dbReference type="NCBI Taxonomy" id="299321"/>
    <lineage>
        <taxon>Eukaryota</taxon>
        <taxon>Metazoa</taxon>
        <taxon>Chordata</taxon>
        <taxon>Craniata</taxon>
        <taxon>Vertebrata</taxon>
        <taxon>Euteleostomi</taxon>
        <taxon>Actinopterygii</taxon>
        <taxon>Neopterygii</taxon>
        <taxon>Teleostei</taxon>
        <taxon>Clupei</taxon>
        <taxon>Clupeiformes</taxon>
        <taxon>Denticipitoidei</taxon>
        <taxon>Denticipitidae</taxon>
        <taxon>Denticeps</taxon>
    </lineage>
</organism>
<evidence type="ECO:0000313" key="8">
    <source>
        <dbReference type="Ensembl" id="ENSDCDP00010044076.1"/>
    </source>
</evidence>
<dbReference type="PANTHER" id="PTHR12967">
    <property type="entry name" value="PROTEIN SHQ1 HOMOLOG"/>
    <property type="match status" value="1"/>
</dbReference>
<proteinExistence type="inferred from homology"/>